<gene>
    <name evidence="1" type="ORF">BECKTUN1418D_GA0071000_12642</name>
</gene>
<proteinExistence type="predicted"/>
<dbReference type="EMBL" id="CAADFX010000264">
    <property type="protein sequence ID" value="VFK64459.1"/>
    <property type="molecule type" value="Genomic_DNA"/>
</dbReference>
<organism evidence="1">
    <name type="scientific">Candidatus Kentrum sp. TUN</name>
    <dbReference type="NCBI Taxonomy" id="2126343"/>
    <lineage>
        <taxon>Bacteria</taxon>
        <taxon>Pseudomonadati</taxon>
        <taxon>Pseudomonadota</taxon>
        <taxon>Gammaproteobacteria</taxon>
        <taxon>Candidatus Kentrum</taxon>
    </lineage>
</organism>
<protein>
    <submittedName>
        <fullName evidence="1">Uncharacterized protein</fullName>
    </submittedName>
</protein>
<dbReference type="AlphaFoldDB" id="A0A451AEI8"/>
<name>A0A451AEI8_9GAMM</name>
<reference evidence="1" key="1">
    <citation type="submission" date="2019-02" db="EMBL/GenBank/DDBJ databases">
        <authorList>
            <person name="Gruber-Vodicka R. H."/>
            <person name="Seah K. B. B."/>
        </authorList>
    </citation>
    <scope>NUCLEOTIDE SEQUENCE</scope>
    <source>
        <strain evidence="1">BECK_BY1</strain>
    </source>
</reference>
<evidence type="ECO:0000313" key="1">
    <source>
        <dbReference type="EMBL" id="VFK64459.1"/>
    </source>
</evidence>
<sequence>MTSRFDNRYGAGALRARKLDTFGLDAPYGWSTGYTCIDDGEVHTITINNGNAISSDVEAFKAVIWWYDARHGDDGTLDDIDLFLKEGSTTLLSSTSYDNKERVFYDVGGKAVKLEIEGYDVTADDAGCGTDSMRVYYTYLYEDSDRDDSNGPGSEIESES</sequence>
<accession>A0A451AEI8</accession>